<reference evidence="2" key="1">
    <citation type="journal article" date="2020" name="Stud. Mycol.">
        <title>101 Dothideomycetes genomes: a test case for predicting lifestyles and emergence of pathogens.</title>
        <authorList>
            <person name="Haridas S."/>
            <person name="Albert R."/>
            <person name="Binder M."/>
            <person name="Bloem J."/>
            <person name="Labutti K."/>
            <person name="Salamov A."/>
            <person name="Andreopoulos B."/>
            <person name="Baker S."/>
            <person name="Barry K."/>
            <person name="Bills G."/>
            <person name="Bluhm B."/>
            <person name="Cannon C."/>
            <person name="Castanera R."/>
            <person name="Culley D."/>
            <person name="Daum C."/>
            <person name="Ezra D."/>
            <person name="Gonzalez J."/>
            <person name="Henrissat B."/>
            <person name="Kuo A."/>
            <person name="Liang C."/>
            <person name="Lipzen A."/>
            <person name="Lutzoni F."/>
            <person name="Magnuson J."/>
            <person name="Mondo S."/>
            <person name="Nolan M."/>
            <person name="Ohm R."/>
            <person name="Pangilinan J."/>
            <person name="Park H.-J."/>
            <person name="Ramirez L."/>
            <person name="Alfaro M."/>
            <person name="Sun H."/>
            <person name="Tritt A."/>
            <person name="Yoshinaga Y."/>
            <person name="Zwiers L.-H."/>
            <person name="Turgeon B."/>
            <person name="Goodwin S."/>
            <person name="Spatafora J."/>
            <person name="Crous P."/>
            <person name="Grigoriev I."/>
        </authorList>
    </citation>
    <scope>NUCLEOTIDE SEQUENCE</scope>
    <source>
        <strain evidence="2">CBS 207.26</strain>
    </source>
</reference>
<keyword evidence="3" id="KW-1185">Reference proteome</keyword>
<proteinExistence type="predicted"/>
<accession>A0A6A6EX20</accession>
<gene>
    <name evidence="2" type="ORF">K469DRAFT_699166</name>
</gene>
<organism evidence="2 3">
    <name type="scientific">Zopfia rhizophila CBS 207.26</name>
    <dbReference type="NCBI Taxonomy" id="1314779"/>
    <lineage>
        <taxon>Eukaryota</taxon>
        <taxon>Fungi</taxon>
        <taxon>Dikarya</taxon>
        <taxon>Ascomycota</taxon>
        <taxon>Pezizomycotina</taxon>
        <taxon>Dothideomycetes</taxon>
        <taxon>Dothideomycetes incertae sedis</taxon>
        <taxon>Zopfiaceae</taxon>
        <taxon>Zopfia</taxon>
    </lineage>
</organism>
<name>A0A6A6EX20_9PEZI</name>
<dbReference type="AlphaFoldDB" id="A0A6A6EX20"/>
<evidence type="ECO:0000256" key="1">
    <source>
        <dbReference type="SAM" id="MobiDB-lite"/>
    </source>
</evidence>
<protein>
    <submittedName>
        <fullName evidence="2">Uncharacterized protein</fullName>
    </submittedName>
</protein>
<feature type="region of interest" description="Disordered" evidence="1">
    <location>
        <begin position="1"/>
        <end position="69"/>
    </location>
</feature>
<evidence type="ECO:0000313" key="2">
    <source>
        <dbReference type="EMBL" id="KAF2195562.1"/>
    </source>
</evidence>
<dbReference type="EMBL" id="ML994610">
    <property type="protein sequence ID" value="KAF2195562.1"/>
    <property type="molecule type" value="Genomic_DNA"/>
</dbReference>
<sequence>MGCGPSRISGHRRGGYAYGPGAPVKQVVHHGTCSGYGRRPPMSSYGGGFGRRRGGCPPPGGYGGGRRRY</sequence>
<dbReference type="Proteomes" id="UP000800200">
    <property type="component" value="Unassembled WGS sequence"/>
</dbReference>
<evidence type="ECO:0000313" key="3">
    <source>
        <dbReference type="Proteomes" id="UP000800200"/>
    </source>
</evidence>